<evidence type="ECO:0000313" key="8">
    <source>
        <dbReference type="EMBL" id="CAG88880.2"/>
    </source>
</evidence>
<organism evidence="8 9">
    <name type="scientific">Debaryomyces hansenii (strain ATCC 36239 / CBS 767 / BCRC 21394 / JCM 1990 / NBRC 0083 / IGC 2968)</name>
    <name type="common">Yeast</name>
    <name type="synonym">Torulaspora hansenii</name>
    <dbReference type="NCBI Taxonomy" id="284592"/>
    <lineage>
        <taxon>Eukaryota</taxon>
        <taxon>Fungi</taxon>
        <taxon>Dikarya</taxon>
        <taxon>Ascomycota</taxon>
        <taxon>Saccharomycotina</taxon>
        <taxon>Pichiomycetes</taxon>
        <taxon>Debaryomycetaceae</taxon>
        <taxon>Debaryomyces</taxon>
    </lineage>
</organism>
<evidence type="ECO:0000256" key="3">
    <source>
        <dbReference type="ARBA" id="ARBA00009790"/>
    </source>
</evidence>
<evidence type="ECO:0000256" key="5">
    <source>
        <dbReference type="ARBA" id="ARBA00019258"/>
    </source>
</evidence>
<protein>
    <recommendedName>
        <fullName evidence="5">ATPase expression protein 2, mitochondrial</fullName>
    </recommendedName>
</protein>
<dbReference type="GO" id="GO:0005739">
    <property type="term" value="C:mitochondrion"/>
    <property type="evidence" value="ECO:0007669"/>
    <property type="project" value="UniProtKB-SubCell"/>
</dbReference>
<keyword evidence="6" id="KW-0809">Transit peptide</keyword>
<dbReference type="RefSeq" id="XP_460562.2">
    <property type="nucleotide sequence ID" value="XM_460562.1"/>
</dbReference>
<dbReference type="Proteomes" id="UP000000599">
    <property type="component" value="Chromosome F"/>
</dbReference>
<dbReference type="EMBL" id="CR382138">
    <property type="protein sequence ID" value="CAG88880.2"/>
    <property type="molecule type" value="Genomic_DNA"/>
</dbReference>
<comment type="function">
    <text evidence="1">Required for translation of the mitochondrial OLI1 transcript coding for the mitochondrial ATP synthase subunit 9.</text>
</comment>
<evidence type="ECO:0000313" key="9">
    <source>
        <dbReference type="Proteomes" id="UP000000599"/>
    </source>
</evidence>
<dbReference type="eggNOG" id="ENOG502SDKY">
    <property type="taxonomic scope" value="Eukaryota"/>
</dbReference>
<dbReference type="OrthoDB" id="4077974at2759"/>
<dbReference type="InParanoid" id="Q6BMK9"/>
<dbReference type="STRING" id="284592.Q6BMK9"/>
<evidence type="ECO:0000256" key="7">
    <source>
        <dbReference type="ARBA" id="ARBA00023128"/>
    </source>
</evidence>
<dbReference type="AlphaFoldDB" id="Q6BMK9"/>
<comment type="subunit">
    <text evidence="4">Binds to the 5'UTR of the OLI1 mRNA.</text>
</comment>
<dbReference type="HOGENOM" id="CLU_493556_0_0_1"/>
<evidence type="ECO:0000256" key="2">
    <source>
        <dbReference type="ARBA" id="ARBA00004173"/>
    </source>
</evidence>
<evidence type="ECO:0000256" key="1">
    <source>
        <dbReference type="ARBA" id="ARBA00002412"/>
    </source>
</evidence>
<evidence type="ECO:0000256" key="4">
    <source>
        <dbReference type="ARBA" id="ARBA00011657"/>
    </source>
</evidence>
<comment type="similarity">
    <text evidence="3">Belongs to the AEP2 family.</text>
</comment>
<reference evidence="8 9" key="1">
    <citation type="journal article" date="2004" name="Nature">
        <title>Genome evolution in yeasts.</title>
        <authorList>
            <consortium name="Genolevures"/>
            <person name="Dujon B."/>
            <person name="Sherman D."/>
            <person name="Fischer G."/>
            <person name="Durrens P."/>
            <person name="Casaregola S."/>
            <person name="Lafontaine I."/>
            <person name="de Montigny J."/>
            <person name="Marck C."/>
            <person name="Neuveglise C."/>
            <person name="Talla E."/>
            <person name="Goffard N."/>
            <person name="Frangeul L."/>
            <person name="Aigle M."/>
            <person name="Anthouard V."/>
            <person name="Babour A."/>
            <person name="Barbe V."/>
            <person name="Barnay S."/>
            <person name="Blanchin S."/>
            <person name="Beckerich J.M."/>
            <person name="Beyne E."/>
            <person name="Bleykasten C."/>
            <person name="Boisrame A."/>
            <person name="Boyer J."/>
            <person name="Cattolico L."/>
            <person name="Confanioleri F."/>
            <person name="de Daruvar A."/>
            <person name="Despons L."/>
            <person name="Fabre E."/>
            <person name="Fairhead C."/>
            <person name="Ferry-Dumazet H."/>
            <person name="Groppi A."/>
            <person name="Hantraye F."/>
            <person name="Hennequin C."/>
            <person name="Jauniaux N."/>
            <person name="Joyet P."/>
            <person name="Kachouri R."/>
            <person name="Kerrest A."/>
            <person name="Koszul R."/>
            <person name="Lemaire M."/>
            <person name="Lesur I."/>
            <person name="Ma L."/>
            <person name="Muller H."/>
            <person name="Nicaud J.M."/>
            <person name="Nikolski M."/>
            <person name="Oztas S."/>
            <person name="Ozier-Kalogeropoulos O."/>
            <person name="Pellenz S."/>
            <person name="Potier S."/>
            <person name="Richard G.F."/>
            <person name="Straub M.L."/>
            <person name="Suleau A."/>
            <person name="Swennene D."/>
            <person name="Tekaia F."/>
            <person name="Wesolowski-Louvel M."/>
            <person name="Westhof E."/>
            <person name="Wirth B."/>
            <person name="Zeniou-Meyer M."/>
            <person name="Zivanovic I."/>
            <person name="Bolotin-Fukuhara M."/>
            <person name="Thierry A."/>
            <person name="Bouchier C."/>
            <person name="Caudron B."/>
            <person name="Scarpelli C."/>
            <person name="Gaillardin C."/>
            <person name="Weissenbach J."/>
            <person name="Wincker P."/>
            <person name="Souciet J.L."/>
        </authorList>
    </citation>
    <scope>NUCLEOTIDE SEQUENCE [LARGE SCALE GENOMIC DNA]</scope>
    <source>
        <strain evidence="9">ATCC 36239 / CBS 767 / BCRC 21394 / JCM 1990 / NBRC 0083 / IGC 2968</strain>
    </source>
</reference>
<name>Q6BMK9_DEBHA</name>
<dbReference type="InterPro" id="IPR024319">
    <property type="entry name" value="ATPase_expression_mit"/>
</dbReference>
<gene>
    <name evidence="8" type="ordered locus">DEHA2F04510g</name>
</gene>
<evidence type="ECO:0000256" key="6">
    <source>
        <dbReference type="ARBA" id="ARBA00022946"/>
    </source>
</evidence>
<keyword evidence="9" id="KW-1185">Reference proteome</keyword>
<dbReference type="VEuPathDB" id="FungiDB:DEHA2F04510g"/>
<dbReference type="KEGG" id="dha:DEHA2F04510g"/>
<sequence>MAYALRRGQKIKGFSISKRFVSSPAVSLNDEIVGSFESHSTTKTSRTIPNNALNTSRNTPSQLFLNSLSESYFAPTVKTGTTLPKNEVIKRELCKLVELRQFDTLIDLFLKLTSRAESSSWSSILTSQELSYFIRDIIKHQIKLINQAADHKISLRSDTKIKSKLAEARRFREKIRKLYGNLIYSDGQSSIYAVTMRSSLYNSNDLTGYKLSVTDYENLIMLELYNKKIDLASKWFQRFEQQYPQGQHYELMTYNMWVLKFQVYCGGSPFLWKIPQTDLYANYYNPRKSAFKSETSWLEVFTEFLKNHGKSSNTAVISDKLNETLIYSIGYARNLDYLTKYIESIWGITPDGNVSENFTILKSDDPKFPSLNTLKAMVISLSYNQEFFQAMTYVNAFQKIYGDSIDLSSAKAKNFWDSTFKWCDISTKFDEERALSYYIKQTTDTSTRNKKKPSLKEAQENADFDYEGFLLFISELKSKRSTTMVKLWELHKDTNTFFSPKSYKVYLNYLFEDQTEEKLYDVMSLLAKQYHYYHVSKNSFNKIHLTTNKLNDTDESVYSLYNTALRELINVKWKAGYAGQCQPLIDEWALNQQMHNTTSQWFKDTIMPQYRVMMENKREEVMIKQKTEDDEKLLDLF</sequence>
<dbReference type="OMA" id="KWFQRFE"/>
<accession>Q6BMK9</accession>
<comment type="subcellular location">
    <subcellularLocation>
        <location evidence="2">Mitochondrion</location>
    </subcellularLocation>
</comment>
<keyword evidence="7" id="KW-0496">Mitochondrion</keyword>
<dbReference type="Pfam" id="PF12921">
    <property type="entry name" value="ATP13"/>
    <property type="match status" value="1"/>
</dbReference>
<proteinExistence type="inferred from homology"/>
<dbReference type="GeneID" id="2903220"/>